<evidence type="ECO:0000313" key="7">
    <source>
        <dbReference type="Proteomes" id="UP001568698"/>
    </source>
</evidence>
<feature type="domain" description="HTH lysR-type" evidence="5">
    <location>
        <begin position="1"/>
        <end position="58"/>
    </location>
</feature>
<keyword evidence="7" id="KW-1185">Reference proteome</keyword>
<name>A0ABV4K7F3_9BACT</name>
<dbReference type="Pfam" id="PF00126">
    <property type="entry name" value="HTH_1"/>
    <property type="match status" value="1"/>
</dbReference>
<sequence>MNTRQMRYFLAVAETLHFRRAAESLHMSQPPLSQQIAAFEEELGVALFVRDRRSVALTEAGESLLKDVRRILADMDTAQRRAVDTGLGRVGRLRVGFIGPAIDGPLGPDLKAFGESHPGITLELSEKSTPELVERVQGKRLDAAVVRLSGPGPDGLEHRVYHRETYVLAVPEGHRLAGEAAIEPRMLDDEPLIMFPRALNPMLHDQWTALLSGAGARLRVAQEVLTKHATVALVAAGLGVSPVPRSTADTGRRDVAFVPFAGATPELEFHLVTRPGPHGPALAAFLDHLLRK</sequence>
<proteinExistence type="inferred from homology"/>
<evidence type="ECO:0000259" key="5">
    <source>
        <dbReference type="PROSITE" id="PS50931"/>
    </source>
</evidence>
<dbReference type="Pfam" id="PF03466">
    <property type="entry name" value="LysR_substrate"/>
    <property type="match status" value="1"/>
</dbReference>
<keyword evidence="3" id="KW-0238">DNA-binding</keyword>
<evidence type="ECO:0000256" key="4">
    <source>
        <dbReference type="ARBA" id="ARBA00023163"/>
    </source>
</evidence>
<dbReference type="Proteomes" id="UP001568698">
    <property type="component" value="Unassembled WGS sequence"/>
</dbReference>
<dbReference type="PANTHER" id="PTHR30346">
    <property type="entry name" value="TRANSCRIPTIONAL DUAL REGULATOR HCAR-RELATED"/>
    <property type="match status" value="1"/>
</dbReference>
<gene>
    <name evidence="6" type="ORF">AB6M95_14535</name>
</gene>
<protein>
    <submittedName>
        <fullName evidence="6">LysR family transcriptional regulator</fullName>
    </submittedName>
</protein>
<dbReference type="InterPro" id="IPR036390">
    <property type="entry name" value="WH_DNA-bd_sf"/>
</dbReference>
<reference evidence="6 7" key="1">
    <citation type="submission" date="2024-08" db="EMBL/GenBank/DDBJ databases">
        <title>Sulfate-reducing bacteria isolated from formation water of the oil field in Kazakhstan and description of Pseudodesulfovibrio sp.</title>
        <authorList>
            <person name="Bidzhieva S.K."/>
            <person name="Tourova T.P."/>
            <person name="Grouzdev D.S."/>
            <person name="Beletsky A.V."/>
            <person name="Sokolova D.S."/>
            <person name="Samigullina S.R."/>
            <person name="Poltaraus A.B."/>
            <person name="Avtukh A.N."/>
            <person name="Tereshina V.M."/>
            <person name="Zhaparov N.S."/>
            <person name="Mardanov A.V."/>
            <person name="Nazina T.N."/>
        </authorList>
    </citation>
    <scope>NUCLEOTIDE SEQUENCE [LARGE SCALE GENOMIC DNA]</scope>
    <source>
        <strain evidence="6 7">9FUS</strain>
    </source>
</reference>
<comment type="similarity">
    <text evidence="1">Belongs to the LysR transcriptional regulatory family.</text>
</comment>
<dbReference type="RefSeq" id="WP_371387467.1">
    <property type="nucleotide sequence ID" value="NZ_JBGLYH010000047.1"/>
</dbReference>
<dbReference type="EMBL" id="JBGLYH010000047">
    <property type="protein sequence ID" value="MEZ7197969.1"/>
    <property type="molecule type" value="Genomic_DNA"/>
</dbReference>
<organism evidence="6 7">
    <name type="scientific">Pseudodesulfovibrio karagichevae</name>
    <dbReference type="NCBI Taxonomy" id="3239305"/>
    <lineage>
        <taxon>Bacteria</taxon>
        <taxon>Pseudomonadati</taxon>
        <taxon>Thermodesulfobacteriota</taxon>
        <taxon>Desulfovibrionia</taxon>
        <taxon>Desulfovibrionales</taxon>
        <taxon>Desulfovibrionaceae</taxon>
    </lineage>
</organism>
<dbReference type="SUPFAM" id="SSF53850">
    <property type="entry name" value="Periplasmic binding protein-like II"/>
    <property type="match status" value="1"/>
</dbReference>
<comment type="caution">
    <text evidence="6">The sequence shown here is derived from an EMBL/GenBank/DDBJ whole genome shotgun (WGS) entry which is preliminary data.</text>
</comment>
<dbReference type="InterPro" id="IPR036388">
    <property type="entry name" value="WH-like_DNA-bd_sf"/>
</dbReference>
<dbReference type="InterPro" id="IPR005119">
    <property type="entry name" value="LysR_subst-bd"/>
</dbReference>
<dbReference type="InterPro" id="IPR000847">
    <property type="entry name" value="LysR_HTH_N"/>
</dbReference>
<accession>A0ABV4K7F3</accession>
<dbReference type="PROSITE" id="PS50931">
    <property type="entry name" value="HTH_LYSR"/>
    <property type="match status" value="1"/>
</dbReference>
<evidence type="ECO:0000256" key="2">
    <source>
        <dbReference type="ARBA" id="ARBA00023015"/>
    </source>
</evidence>
<evidence type="ECO:0000313" key="6">
    <source>
        <dbReference type="EMBL" id="MEZ7197969.1"/>
    </source>
</evidence>
<evidence type="ECO:0000256" key="1">
    <source>
        <dbReference type="ARBA" id="ARBA00009437"/>
    </source>
</evidence>
<dbReference type="PANTHER" id="PTHR30346:SF0">
    <property type="entry name" value="HCA OPERON TRANSCRIPTIONAL ACTIVATOR HCAR"/>
    <property type="match status" value="1"/>
</dbReference>
<dbReference type="SUPFAM" id="SSF46785">
    <property type="entry name" value="Winged helix' DNA-binding domain"/>
    <property type="match status" value="1"/>
</dbReference>
<dbReference type="Gene3D" id="3.40.190.10">
    <property type="entry name" value="Periplasmic binding protein-like II"/>
    <property type="match status" value="2"/>
</dbReference>
<keyword evidence="4" id="KW-0804">Transcription</keyword>
<dbReference type="CDD" id="cd08414">
    <property type="entry name" value="PBP2_LTTR_aromatics_like"/>
    <property type="match status" value="1"/>
</dbReference>
<dbReference type="Gene3D" id="1.10.10.10">
    <property type="entry name" value="Winged helix-like DNA-binding domain superfamily/Winged helix DNA-binding domain"/>
    <property type="match status" value="1"/>
</dbReference>
<keyword evidence="2" id="KW-0805">Transcription regulation</keyword>
<dbReference type="PRINTS" id="PR00039">
    <property type="entry name" value="HTHLYSR"/>
</dbReference>
<evidence type="ECO:0000256" key="3">
    <source>
        <dbReference type="ARBA" id="ARBA00023125"/>
    </source>
</evidence>